<proteinExistence type="predicted"/>
<keyword evidence="3" id="KW-0802">TPR repeat</keyword>
<gene>
    <name evidence="4" type="ORF">ACFL27_28355</name>
</gene>
<dbReference type="PROSITE" id="PS50005">
    <property type="entry name" value="TPR"/>
    <property type="match status" value="1"/>
</dbReference>
<dbReference type="SMART" id="SM00028">
    <property type="entry name" value="TPR"/>
    <property type="match status" value="7"/>
</dbReference>
<comment type="caution">
    <text evidence="4">The sequence shown here is derived from an EMBL/GenBank/DDBJ whole genome shotgun (WGS) entry which is preliminary data.</text>
</comment>
<organism evidence="4 5">
    <name type="scientific">candidate division CSSED10-310 bacterium</name>
    <dbReference type="NCBI Taxonomy" id="2855610"/>
    <lineage>
        <taxon>Bacteria</taxon>
        <taxon>Bacteria division CSSED10-310</taxon>
    </lineage>
</organism>
<dbReference type="Gene3D" id="1.25.40.10">
    <property type="entry name" value="Tetratricopeptide repeat domain"/>
    <property type="match status" value="1"/>
</dbReference>
<dbReference type="InterPro" id="IPR011990">
    <property type="entry name" value="TPR-like_helical_dom_sf"/>
</dbReference>
<dbReference type="PANTHER" id="PTHR16305">
    <property type="entry name" value="TESTICULAR SOLUBLE ADENYLYL CYCLASE"/>
    <property type="match status" value="1"/>
</dbReference>
<keyword evidence="5" id="KW-1185">Reference proteome</keyword>
<reference evidence="4 5" key="1">
    <citation type="submission" date="2024-09" db="EMBL/GenBank/DDBJ databases">
        <title>Laminarin stimulates single cell rates of sulfate reduction while oxygen inhibits transcriptomic activity in coastal marine sediment.</title>
        <authorList>
            <person name="Lindsay M."/>
            <person name="Orcutt B."/>
            <person name="Emerson D."/>
            <person name="Stepanauskas R."/>
            <person name="D'Angelo T."/>
        </authorList>
    </citation>
    <scope>NUCLEOTIDE SEQUENCE [LARGE SCALE GENOMIC DNA]</scope>
    <source>
        <strain evidence="4">SAG AM-311-K15</strain>
    </source>
</reference>
<dbReference type="Pfam" id="PF13424">
    <property type="entry name" value="TPR_12"/>
    <property type="match status" value="3"/>
</dbReference>
<dbReference type="SUPFAM" id="SSF48452">
    <property type="entry name" value="TPR-like"/>
    <property type="match status" value="3"/>
</dbReference>
<feature type="repeat" description="TPR" evidence="3">
    <location>
        <begin position="637"/>
        <end position="670"/>
    </location>
</feature>
<dbReference type="EMBL" id="JBHPBY010000724">
    <property type="protein sequence ID" value="MFC1854114.1"/>
    <property type="molecule type" value="Genomic_DNA"/>
</dbReference>
<accession>A0ABV6Z6P8</accession>
<evidence type="ECO:0000256" key="3">
    <source>
        <dbReference type="PROSITE-ProRule" id="PRU00339"/>
    </source>
</evidence>
<sequence>MRKPLQFIAHYCYEKGKAETDRIVGQRGKVLALYEPAFESLPGQEAFPDPPELPAQDASLRLFSYLDQMFSILSETQPVMLILDDLQWTDDLTLDWLTFMTRTETFNEFPIIFLGTTRLEELNRQVQHLCSHPGTCTYTVDKLLEEDIREMVQEMLALPTAPAIFSRFLTRHSAGNPFFVAEYMRTAVDEGVLWRDDQGYWQVSGPEKQFTRAADYESLPLPRSLRELLIRRLTDLTPDALKIIYSAAVLGLESNITLLKEMVGGEEASFYDAIADVKRRRLLDEGEEDTLRFVHNKLREVTYQTINAGERRRLHSQAVEMIERTQAHDLSLYYARLAHHCQYAEEQEKECFYARLAGKQALFKYSNADALKYLRRALELTPPHKQAGRYEILLDLEQILDLLGEREEQTAIIGALSDLAQLLDDNFRRAEVALRQANLAEVKGDYATTIAEAQKVISVAVADHPRAPHSEIVYLQIKALIQWGRALFYRDDYASAQDLYTEALALAREHGFFLLEALCLRNSGNAAAQPGDYFEAEKTYVKSLALSRKIGDQQGEAGTLNNLGLVAKFAGNLVQAKEYFLKSLSLYREMGYRRGECLPLSNLGDLAFIKNDCAHAQKYYEQTLLTYRETSDPGGECRILSKLGNVQRDQHHYEEAITYFQQVIDLSRKIGSLKSLSTSLCQWGIALWLKGDYSRAEELLNESLQICQQIGDRLNEGTVLSNLGPLMIYVGNFVKARAHFEQ</sequence>
<keyword evidence="1" id="KW-0547">Nucleotide-binding</keyword>
<dbReference type="Proteomes" id="UP001594351">
    <property type="component" value="Unassembled WGS sequence"/>
</dbReference>
<evidence type="ECO:0000313" key="4">
    <source>
        <dbReference type="EMBL" id="MFC1854114.1"/>
    </source>
</evidence>
<evidence type="ECO:0000256" key="1">
    <source>
        <dbReference type="ARBA" id="ARBA00022741"/>
    </source>
</evidence>
<protein>
    <submittedName>
        <fullName evidence="4">Tetratricopeptide repeat protein</fullName>
    </submittedName>
</protein>
<dbReference type="PANTHER" id="PTHR16305:SF28">
    <property type="entry name" value="GUANYLATE CYCLASE DOMAIN-CONTAINING PROTEIN"/>
    <property type="match status" value="1"/>
</dbReference>
<feature type="non-terminal residue" evidence="4">
    <location>
        <position position="742"/>
    </location>
</feature>
<name>A0ABV6Z6P8_UNCC1</name>
<evidence type="ECO:0000313" key="5">
    <source>
        <dbReference type="Proteomes" id="UP001594351"/>
    </source>
</evidence>
<dbReference type="InterPro" id="IPR019734">
    <property type="entry name" value="TPR_rpt"/>
</dbReference>
<keyword evidence="2" id="KW-0067">ATP-binding</keyword>
<evidence type="ECO:0000256" key="2">
    <source>
        <dbReference type="ARBA" id="ARBA00022840"/>
    </source>
</evidence>